<organism evidence="2 3">
    <name type="scientific">Penicillium fimorum</name>
    <dbReference type="NCBI Taxonomy" id="1882269"/>
    <lineage>
        <taxon>Eukaryota</taxon>
        <taxon>Fungi</taxon>
        <taxon>Dikarya</taxon>
        <taxon>Ascomycota</taxon>
        <taxon>Pezizomycotina</taxon>
        <taxon>Eurotiomycetes</taxon>
        <taxon>Eurotiomycetidae</taxon>
        <taxon>Eurotiales</taxon>
        <taxon>Aspergillaceae</taxon>
        <taxon>Penicillium</taxon>
    </lineage>
</organism>
<comment type="caution">
    <text evidence="2">The sequence shown here is derived from an EMBL/GenBank/DDBJ whole genome shotgun (WGS) entry which is preliminary data.</text>
</comment>
<proteinExistence type="predicted"/>
<reference evidence="2" key="2">
    <citation type="journal article" date="2023" name="IMA Fungus">
        <title>Comparative genomic study of the Penicillium genus elucidates a diverse pangenome and 15 lateral gene transfer events.</title>
        <authorList>
            <person name="Petersen C."/>
            <person name="Sorensen T."/>
            <person name="Nielsen M.R."/>
            <person name="Sondergaard T.E."/>
            <person name="Sorensen J.L."/>
            <person name="Fitzpatrick D.A."/>
            <person name="Frisvad J.C."/>
            <person name="Nielsen K.L."/>
        </authorList>
    </citation>
    <scope>NUCLEOTIDE SEQUENCE</scope>
    <source>
        <strain evidence="2">IBT 29495</strain>
    </source>
</reference>
<evidence type="ECO:0000256" key="1">
    <source>
        <dbReference type="SAM" id="MobiDB-lite"/>
    </source>
</evidence>
<dbReference type="Proteomes" id="UP001149954">
    <property type="component" value="Unassembled WGS sequence"/>
</dbReference>
<dbReference type="EMBL" id="JAPWDS010000002">
    <property type="protein sequence ID" value="KAJ5513934.1"/>
    <property type="molecule type" value="Genomic_DNA"/>
</dbReference>
<evidence type="ECO:0000313" key="2">
    <source>
        <dbReference type="EMBL" id="KAJ5513934.1"/>
    </source>
</evidence>
<keyword evidence="3" id="KW-1185">Reference proteome</keyword>
<feature type="region of interest" description="Disordered" evidence="1">
    <location>
        <begin position="99"/>
        <end position="119"/>
    </location>
</feature>
<name>A0A9X0C9Y2_9EURO</name>
<feature type="compositionally biased region" description="Polar residues" evidence="1">
    <location>
        <begin position="106"/>
        <end position="116"/>
    </location>
</feature>
<feature type="region of interest" description="Disordered" evidence="1">
    <location>
        <begin position="155"/>
        <end position="197"/>
    </location>
</feature>
<sequence length="197" mass="22097">MAKFCIEREARLGNAVKAYQEHDKAKVAALAMEFDIPYHLLRGRILGTGPPTGSGKVLSPAQEDELDQWMVSLETAFTPATPGVGRNWPYRFIARRPSQRPDLQRPLSTPNNSAPNREQVKKKLRRAIELLEVADDLDKLSPRLRKRVTGAITAGLTQVEEVAPSDDQGREMPSRKWTRNPVSRRVSAADTEELDED</sequence>
<gene>
    <name evidence="2" type="ORF">N7463_003486</name>
</gene>
<protein>
    <submittedName>
        <fullName evidence="2">Uncharacterized protein</fullName>
    </submittedName>
</protein>
<dbReference type="OrthoDB" id="4324149at2759"/>
<accession>A0A9X0C9Y2</accession>
<dbReference type="AlphaFoldDB" id="A0A9X0C9Y2"/>
<evidence type="ECO:0000313" key="3">
    <source>
        <dbReference type="Proteomes" id="UP001149954"/>
    </source>
</evidence>
<reference evidence="2" key="1">
    <citation type="submission" date="2022-12" db="EMBL/GenBank/DDBJ databases">
        <authorList>
            <person name="Petersen C."/>
        </authorList>
    </citation>
    <scope>NUCLEOTIDE SEQUENCE</scope>
    <source>
        <strain evidence="2">IBT 29495</strain>
    </source>
</reference>